<feature type="short sequence motif" description="DGA/G" evidence="2">
    <location>
        <begin position="203"/>
        <end position="205"/>
    </location>
</feature>
<evidence type="ECO:0000313" key="5">
    <source>
        <dbReference type="Proteomes" id="UP000197215"/>
    </source>
</evidence>
<evidence type="ECO:0000259" key="3">
    <source>
        <dbReference type="PROSITE" id="PS51635"/>
    </source>
</evidence>
<dbReference type="SUPFAM" id="SSF52151">
    <property type="entry name" value="FabD/lysophospholipase-like"/>
    <property type="match status" value="1"/>
</dbReference>
<evidence type="ECO:0000256" key="2">
    <source>
        <dbReference type="PROSITE-ProRule" id="PRU01161"/>
    </source>
</evidence>
<dbReference type="AlphaFoldDB" id="A0A212TC60"/>
<keyword evidence="5" id="KW-1185">Reference proteome</keyword>
<accession>A0A212TC60</accession>
<feature type="domain" description="PNPLA" evidence="3">
    <location>
        <begin position="8"/>
        <end position="216"/>
    </location>
</feature>
<keyword evidence="2" id="KW-0378">Hydrolase</keyword>
<protein>
    <submittedName>
        <fullName evidence="4">Patatin-like phospholipase</fullName>
    </submittedName>
</protein>
<dbReference type="InterPro" id="IPR002641">
    <property type="entry name" value="PNPLA_dom"/>
</dbReference>
<feature type="active site" description="Proton acceptor" evidence="2">
    <location>
        <position position="203"/>
    </location>
</feature>
<proteinExistence type="predicted"/>
<name>A0A212TC60_9BURK</name>
<dbReference type="InterPro" id="IPR016035">
    <property type="entry name" value="Acyl_Trfase/lysoPLipase"/>
</dbReference>
<organism evidence="4 5">
    <name type="scientific">Polynucleobacter victoriensis</name>
    <dbReference type="NCBI Taxonomy" id="2049319"/>
    <lineage>
        <taxon>Bacteria</taxon>
        <taxon>Pseudomonadati</taxon>
        <taxon>Pseudomonadota</taxon>
        <taxon>Betaproteobacteria</taxon>
        <taxon>Burkholderiales</taxon>
        <taxon>Burkholderiaceae</taxon>
        <taxon>Polynucleobacter</taxon>
    </lineage>
</organism>
<sequence>MISQFDQVVLAGGGNRCWWQAGFWHVLNEKIPQTPKKLIAISAGAATACLFYARPGKSGAEWGLNYYAHALEKVRKNANWANLFSSDPVFPHHQIYRTALKNILGGGFDLIKRGPEIEIGLAKTPAWLGPRLSVAVGLTVYNLEKYFKKSLHPTLGKTIGFTREFIRAQDCSSEDDLIELILQSSCTPPFTPVMYRGGQAVLDGGLVDNVPIDGLSPAPEGMPRSEVLVLLTRRYSQPDYLIKELPGLRLTYVQPSRPVPISSWDYAHHELMPLTYQQGRADAETAFSGGLLG</sequence>
<dbReference type="PROSITE" id="PS51635">
    <property type="entry name" value="PNPLA"/>
    <property type="match status" value="1"/>
</dbReference>
<dbReference type="EMBL" id="FYEX01000001">
    <property type="protein sequence ID" value="SNC63647.1"/>
    <property type="molecule type" value="Genomic_DNA"/>
</dbReference>
<evidence type="ECO:0000313" key="4">
    <source>
        <dbReference type="EMBL" id="SNC63647.1"/>
    </source>
</evidence>
<evidence type="ECO:0000256" key="1">
    <source>
        <dbReference type="ARBA" id="ARBA00023098"/>
    </source>
</evidence>
<dbReference type="Proteomes" id="UP000197215">
    <property type="component" value="Unassembled WGS sequence"/>
</dbReference>
<dbReference type="GO" id="GO:0016042">
    <property type="term" value="P:lipid catabolic process"/>
    <property type="evidence" value="ECO:0007669"/>
    <property type="project" value="UniProtKB-UniRule"/>
</dbReference>
<keyword evidence="2" id="KW-0442">Lipid degradation</keyword>
<keyword evidence="1 2" id="KW-0443">Lipid metabolism</keyword>
<dbReference type="Gene3D" id="3.40.1090.10">
    <property type="entry name" value="Cytosolic phospholipase A2 catalytic domain"/>
    <property type="match status" value="1"/>
</dbReference>
<comment type="caution">
    <text evidence="2">Lacks conserved residue(s) required for the propagation of feature annotation.</text>
</comment>
<dbReference type="OrthoDB" id="5508529at2"/>
<dbReference type="GO" id="GO:0016787">
    <property type="term" value="F:hydrolase activity"/>
    <property type="evidence" value="ECO:0007669"/>
    <property type="project" value="UniProtKB-UniRule"/>
</dbReference>
<feature type="active site" description="Nucleophile" evidence="2">
    <location>
        <position position="42"/>
    </location>
</feature>
<reference evidence="4 5" key="1">
    <citation type="submission" date="2017-06" db="EMBL/GenBank/DDBJ databases">
        <authorList>
            <person name="Kim H.J."/>
            <person name="Triplett B.A."/>
        </authorList>
    </citation>
    <scope>NUCLEOTIDE SEQUENCE [LARGE SCALE GENOMIC DNA]</scope>
    <source>
        <strain evidence="4 5">MWH-VicM1</strain>
    </source>
</reference>
<gene>
    <name evidence="4" type="ORF">SAMN06295916_0931</name>
</gene>
<dbReference type="Pfam" id="PF01734">
    <property type="entry name" value="Patatin"/>
    <property type="match status" value="1"/>
</dbReference>